<dbReference type="EMBL" id="MFKF01000397">
    <property type="protein sequence ID" value="OGG44699.1"/>
    <property type="molecule type" value="Genomic_DNA"/>
</dbReference>
<comment type="caution">
    <text evidence="1">The sequence shown here is derived from an EMBL/GenBank/DDBJ whole genome shotgun (WGS) entry which is preliminary data.</text>
</comment>
<gene>
    <name evidence="1" type="ORF">A3F84_28765</name>
</gene>
<dbReference type="Proteomes" id="UP000178606">
    <property type="component" value="Unassembled WGS sequence"/>
</dbReference>
<evidence type="ECO:0000313" key="1">
    <source>
        <dbReference type="EMBL" id="OGG44699.1"/>
    </source>
</evidence>
<proteinExistence type="predicted"/>
<reference evidence="1 2" key="1">
    <citation type="journal article" date="2016" name="Nat. Commun.">
        <title>Thousands of microbial genomes shed light on interconnected biogeochemical processes in an aquifer system.</title>
        <authorList>
            <person name="Anantharaman K."/>
            <person name="Brown C.T."/>
            <person name="Hug L.A."/>
            <person name="Sharon I."/>
            <person name="Castelle C.J."/>
            <person name="Probst A.J."/>
            <person name="Thomas B.C."/>
            <person name="Singh A."/>
            <person name="Wilkins M.J."/>
            <person name="Karaoz U."/>
            <person name="Brodie E.L."/>
            <person name="Williams K.H."/>
            <person name="Hubbard S.S."/>
            <person name="Banfield J.F."/>
        </authorList>
    </citation>
    <scope>NUCLEOTIDE SEQUENCE [LARGE SCALE GENOMIC DNA]</scope>
    <source>
        <strain evidence="2">RIFCSPLOWO2_12_FULL_64_10</strain>
    </source>
</reference>
<name>A0A1F6C6F3_HANXR</name>
<evidence type="ECO:0000313" key="2">
    <source>
        <dbReference type="Proteomes" id="UP000178606"/>
    </source>
</evidence>
<protein>
    <submittedName>
        <fullName evidence="1">Uncharacterized protein</fullName>
    </submittedName>
</protein>
<organism evidence="1 2">
    <name type="scientific">Handelsmanbacteria sp. (strain RIFCSPLOWO2_12_FULL_64_10)</name>
    <dbReference type="NCBI Taxonomy" id="1817868"/>
    <lineage>
        <taxon>Bacteria</taxon>
        <taxon>Candidatus Handelsmaniibacteriota</taxon>
    </lineage>
</organism>
<accession>A0A1F6C6F3</accession>
<dbReference type="AlphaFoldDB" id="A0A1F6C6F3"/>
<sequence length="72" mass="8139">MRVEAIKVAEGFLIPFEKGFPDLPHEKVVMDVEIVEPLPPEADYSALDQLVGLCDTKISSASVQHDERIYRR</sequence>